<evidence type="ECO:0000313" key="1">
    <source>
        <dbReference type="EMBL" id="PRX43558.1"/>
    </source>
</evidence>
<dbReference type="RefSeq" id="WP_106182105.1">
    <property type="nucleotide sequence ID" value="NZ_PVNH01000014.1"/>
</dbReference>
<name>A0A2T0LKT3_9PSEU</name>
<comment type="caution">
    <text evidence="1">The sequence shown here is derived from an EMBL/GenBank/DDBJ whole genome shotgun (WGS) entry which is preliminary data.</text>
</comment>
<sequence>MTDSEQVACRVCGTTRTFADPLRALAWVRENENDGARWLCPECAGRHVRDIESKLPTDYW</sequence>
<accession>A0A2T0LKT3</accession>
<dbReference type="Proteomes" id="UP000238362">
    <property type="component" value="Unassembled WGS sequence"/>
</dbReference>
<gene>
    <name evidence="1" type="ORF">B0I33_11415</name>
</gene>
<evidence type="ECO:0008006" key="3">
    <source>
        <dbReference type="Google" id="ProtNLM"/>
    </source>
</evidence>
<reference evidence="1 2" key="1">
    <citation type="submission" date="2018-03" db="EMBL/GenBank/DDBJ databases">
        <title>Genomic Encyclopedia of Type Strains, Phase III (KMG-III): the genomes of soil and plant-associated and newly described type strains.</title>
        <authorList>
            <person name="Whitman W."/>
        </authorList>
    </citation>
    <scope>NUCLEOTIDE SEQUENCE [LARGE SCALE GENOMIC DNA]</scope>
    <source>
        <strain evidence="1 2">CGMCC 4.7125</strain>
    </source>
</reference>
<dbReference type="AlphaFoldDB" id="A0A2T0LKT3"/>
<dbReference type="OrthoDB" id="3578149at2"/>
<protein>
    <recommendedName>
        <fullName evidence="3">Small CPxCG-related zinc finger protein</fullName>
    </recommendedName>
</protein>
<dbReference type="EMBL" id="PVNH01000014">
    <property type="protein sequence ID" value="PRX43558.1"/>
    <property type="molecule type" value="Genomic_DNA"/>
</dbReference>
<proteinExistence type="predicted"/>
<organism evidence="1 2">
    <name type="scientific">Prauserella shujinwangii</name>
    <dbReference type="NCBI Taxonomy" id="1453103"/>
    <lineage>
        <taxon>Bacteria</taxon>
        <taxon>Bacillati</taxon>
        <taxon>Actinomycetota</taxon>
        <taxon>Actinomycetes</taxon>
        <taxon>Pseudonocardiales</taxon>
        <taxon>Pseudonocardiaceae</taxon>
        <taxon>Prauserella</taxon>
    </lineage>
</organism>
<evidence type="ECO:0000313" key="2">
    <source>
        <dbReference type="Proteomes" id="UP000238362"/>
    </source>
</evidence>
<keyword evidence="2" id="KW-1185">Reference proteome</keyword>